<evidence type="ECO:0000313" key="2">
    <source>
        <dbReference type="Proteomes" id="UP000002194"/>
    </source>
</evidence>
<gene>
    <name evidence="1" type="ordered locus">DVU_2458</name>
</gene>
<name>Q728Z4_NITV2</name>
<dbReference type="PaxDb" id="882-DVU_2458"/>
<dbReference type="EnsemblBacteria" id="AAS96930">
    <property type="protein sequence ID" value="AAS96930"/>
    <property type="gene ID" value="DVU_2458"/>
</dbReference>
<organism evidence="1 2">
    <name type="scientific">Nitratidesulfovibrio vulgaris (strain ATCC 29579 / DSM 644 / CCUG 34227 / NCIMB 8303 / VKM B-1760 / Hildenborough)</name>
    <name type="common">Desulfovibrio vulgaris</name>
    <dbReference type="NCBI Taxonomy" id="882"/>
    <lineage>
        <taxon>Bacteria</taxon>
        <taxon>Pseudomonadati</taxon>
        <taxon>Thermodesulfobacteriota</taxon>
        <taxon>Desulfovibrionia</taxon>
        <taxon>Desulfovibrionales</taxon>
        <taxon>Desulfovibrionaceae</taxon>
        <taxon>Nitratidesulfovibrio</taxon>
    </lineage>
</organism>
<sequence length="40" mass="4351">MSGMVGHNADGTGSSMRKRVKLVLALRKLMGSPRFDDAFL</sequence>
<proteinExistence type="predicted"/>
<dbReference type="EMBL" id="AE017285">
    <property type="protein sequence ID" value="AAS96930.1"/>
    <property type="molecule type" value="Genomic_DNA"/>
</dbReference>
<dbReference type="KEGG" id="dvu:DVU_2458"/>
<dbReference type="HOGENOM" id="CLU_3288577_0_0_7"/>
<accession>Q728Z4</accession>
<keyword evidence="2" id="KW-1185">Reference proteome</keyword>
<dbReference type="AlphaFoldDB" id="Q728Z4"/>
<evidence type="ECO:0000313" key="1">
    <source>
        <dbReference type="EMBL" id="AAS96930.1"/>
    </source>
</evidence>
<reference evidence="1 2" key="1">
    <citation type="journal article" date="2004" name="Nat. Biotechnol.">
        <title>The genome sequence of the anaerobic, sulfate-reducing bacterium Desulfovibrio vulgaris Hildenborough.</title>
        <authorList>
            <person name="Heidelberg J.F."/>
            <person name="Seshadri R."/>
            <person name="Haveman S.A."/>
            <person name="Hemme C.L."/>
            <person name="Paulsen I.T."/>
            <person name="Kolonay J.F."/>
            <person name="Eisen J.A."/>
            <person name="Ward N."/>
            <person name="Methe B."/>
            <person name="Brinkac L.M."/>
            <person name="Daugherty S.C."/>
            <person name="Deboy R.T."/>
            <person name="Dodson R.J."/>
            <person name="Durkin A.S."/>
            <person name="Madupu R."/>
            <person name="Nelson W.C."/>
            <person name="Sullivan S.A."/>
            <person name="Fouts D."/>
            <person name="Haft D.H."/>
            <person name="Selengut J."/>
            <person name="Peterson J.D."/>
            <person name="Davidsen T.M."/>
            <person name="Zafar N."/>
            <person name="Zhou L."/>
            <person name="Radune D."/>
            <person name="Dimitrov G."/>
            <person name="Hance M."/>
            <person name="Tran K."/>
            <person name="Khouri H."/>
            <person name="Gill J."/>
            <person name="Utterback T.R."/>
            <person name="Feldblyum T.V."/>
            <person name="Wall J.D."/>
            <person name="Voordouw G."/>
            <person name="Fraser C.M."/>
        </authorList>
    </citation>
    <scope>NUCLEOTIDE SEQUENCE [LARGE SCALE GENOMIC DNA]</scope>
    <source>
        <strain evidence="2">ATCC 29579 / DSM 644 / NCIMB 8303 / VKM B-1760 / Hildenborough</strain>
    </source>
</reference>
<protein>
    <submittedName>
        <fullName evidence="1">Uncharacterized protein</fullName>
    </submittedName>
</protein>
<dbReference type="Proteomes" id="UP000002194">
    <property type="component" value="Chromosome"/>
</dbReference>